<name>A0A371YJW4_9GAMM</name>
<comment type="caution">
    <text evidence="2">The sequence shown here is derived from an EMBL/GenBank/DDBJ whole genome shotgun (WGS) entry which is preliminary data.</text>
</comment>
<gene>
    <name evidence="1" type="ORF">ACFODO_19215</name>
    <name evidence="2" type="ORF">C9E89_020145</name>
</gene>
<evidence type="ECO:0000313" key="3">
    <source>
        <dbReference type="Proteomes" id="UP000240957"/>
    </source>
</evidence>
<dbReference type="Proteomes" id="UP000240957">
    <property type="component" value="Unassembled WGS sequence"/>
</dbReference>
<proteinExistence type="predicted"/>
<accession>A0A371YJW4</accession>
<dbReference type="AlphaFoldDB" id="A0A371YJW4"/>
<reference evidence="4" key="3">
    <citation type="journal article" date="2019" name="Int. J. Syst. Evol. Microbiol.">
        <title>The Global Catalogue of Microorganisms (GCM) 10K type strain sequencing project: providing services to taxonomists for standard genome sequencing and annotation.</title>
        <authorList>
            <consortium name="The Broad Institute Genomics Platform"/>
            <consortium name="The Broad Institute Genome Sequencing Center for Infectious Disease"/>
            <person name="Wu L."/>
            <person name="Ma J."/>
        </authorList>
    </citation>
    <scope>NUCLEOTIDE SEQUENCE [LARGE SCALE GENOMIC DNA]</scope>
    <source>
        <strain evidence="4">KCTC 62575</strain>
    </source>
</reference>
<evidence type="ECO:0000313" key="4">
    <source>
        <dbReference type="Proteomes" id="UP001595455"/>
    </source>
</evidence>
<evidence type="ECO:0000313" key="2">
    <source>
        <dbReference type="EMBL" id="RFC81753.1"/>
    </source>
</evidence>
<dbReference type="RefSeq" id="WP_107010007.1">
    <property type="nucleotide sequence ID" value="NZ_JBHRSF010000116.1"/>
</dbReference>
<dbReference type="EMBL" id="PYIX02000058">
    <property type="protein sequence ID" value="RFC81753.1"/>
    <property type="molecule type" value="Genomic_DNA"/>
</dbReference>
<dbReference type="Pfam" id="PF06940">
    <property type="entry name" value="DUF1287"/>
    <property type="match status" value="1"/>
</dbReference>
<sequence>MQLVDDARSQIWKTLYYDPAYTQLTYPMGDVPLVKGVCTDVVIRALRHQGIDLQQRIHEDMKANFKKYPQKWGLKNTDKNIDHRRVPNIMTYFQRQGYAVKDQNFKAGDIVTWDLGKGLVHIGIISNKTTMLNKVPLVIHNIGHGTRENDILYEYKITGHYRIPSTVK</sequence>
<keyword evidence="4" id="KW-1185">Reference proteome</keyword>
<dbReference type="Proteomes" id="UP001595455">
    <property type="component" value="Unassembled WGS sequence"/>
</dbReference>
<reference evidence="2 3" key="2">
    <citation type="submission" date="2018-08" db="EMBL/GenBank/DDBJ databases">
        <title>The draft genome of Acinetobacter sichuanensis strain WCHAc060041.</title>
        <authorList>
            <person name="Qin J."/>
            <person name="Feng Y."/>
            <person name="Zong Z."/>
        </authorList>
    </citation>
    <scope>NUCLEOTIDE SEQUENCE [LARGE SCALE GENOMIC DNA]</scope>
    <source>
        <strain evidence="2 3">WCHAc060041</strain>
    </source>
</reference>
<protein>
    <submittedName>
        <fullName evidence="2">DUF1287 domain-containing protein</fullName>
    </submittedName>
</protein>
<dbReference type="PIRSF" id="PIRSF011444">
    <property type="entry name" value="DUF1287"/>
    <property type="match status" value="1"/>
</dbReference>
<reference evidence="1" key="1">
    <citation type="journal article" date="2014" name="Int. J. Syst. Evol. Microbiol.">
        <title>Complete genome of a new Firmicutes species belonging to the dominant human colonic microbiota ('Ruminococcus bicirculans') reveals two chromosomes and a selective capacity to utilize plant glucans.</title>
        <authorList>
            <consortium name="NISC Comparative Sequencing Program"/>
            <person name="Wegmann U."/>
            <person name="Louis P."/>
            <person name="Goesmann A."/>
            <person name="Henrissat B."/>
            <person name="Duncan S.H."/>
            <person name="Flint H.J."/>
        </authorList>
    </citation>
    <scope>NUCLEOTIDE SEQUENCE</scope>
    <source>
        <strain evidence="1">KCTC 62575</strain>
    </source>
</reference>
<dbReference type="EMBL" id="JBHRSF010000116">
    <property type="protein sequence ID" value="MFC2997338.1"/>
    <property type="molecule type" value="Genomic_DNA"/>
</dbReference>
<evidence type="ECO:0000313" key="1">
    <source>
        <dbReference type="EMBL" id="MFC2997338.1"/>
    </source>
</evidence>
<organism evidence="2 3">
    <name type="scientific">Acinetobacter sichuanensis</name>
    <dbReference type="NCBI Taxonomy" id="2136183"/>
    <lineage>
        <taxon>Bacteria</taxon>
        <taxon>Pseudomonadati</taxon>
        <taxon>Pseudomonadota</taxon>
        <taxon>Gammaproteobacteria</taxon>
        <taxon>Moraxellales</taxon>
        <taxon>Moraxellaceae</taxon>
        <taxon>Acinetobacter</taxon>
    </lineage>
</organism>
<dbReference type="InterPro" id="IPR009706">
    <property type="entry name" value="DUF1287"/>
</dbReference>
<dbReference type="OrthoDB" id="114026at2"/>
<reference evidence="1" key="4">
    <citation type="submission" date="2024-09" db="EMBL/GenBank/DDBJ databases">
        <authorList>
            <person name="Sun Q."/>
            <person name="Mori K."/>
        </authorList>
    </citation>
    <scope>NUCLEOTIDE SEQUENCE</scope>
    <source>
        <strain evidence="1">KCTC 62575</strain>
    </source>
</reference>